<dbReference type="OrthoDB" id="9770517at2"/>
<keyword evidence="2" id="KW-0564">Palmitate</keyword>
<organism evidence="3 4">
    <name type="scientific">Paenimyroides tangerinum</name>
    <dbReference type="NCBI Taxonomy" id="2488728"/>
    <lineage>
        <taxon>Bacteria</taxon>
        <taxon>Pseudomonadati</taxon>
        <taxon>Bacteroidota</taxon>
        <taxon>Flavobacteriia</taxon>
        <taxon>Flavobacteriales</taxon>
        <taxon>Flavobacteriaceae</taxon>
        <taxon>Paenimyroides</taxon>
    </lineage>
</organism>
<gene>
    <name evidence="3" type="ORF">EG240_03710</name>
</gene>
<evidence type="ECO:0000256" key="2">
    <source>
        <dbReference type="RuleBase" id="RU362097"/>
    </source>
</evidence>
<dbReference type="Gene3D" id="1.20.1600.10">
    <property type="entry name" value="Outer membrane efflux proteins (OEP)"/>
    <property type="match status" value="1"/>
</dbReference>
<keyword evidence="2" id="KW-0449">Lipoprotein</keyword>
<dbReference type="RefSeq" id="WP_125017552.1">
    <property type="nucleotide sequence ID" value="NZ_RQVQ01000006.1"/>
</dbReference>
<sequence length="466" mass="51345">MKLIYRTASLALVAITLQSCIATKKYERPEITIEENFRTENIATDSLSMASLPWNEVFTDSKLQEYITYGLDNNMDIRTAIQNIEAAEAYATQGKMGYYPTLNIGANYTHSVNSINTQFGRILGQRQRLDQFDITANLGWEADIWGKITSQKNALKASFLQSVTAHQAVKTQLISSIATSYYQLLALDEQKKFTEETIINRTNSLATNMALKEAGVVTEVAVRQTEAQLINAKGLLLDIENNIKLQENILCLLLGDMPHAIERSTLAEQNLSIDPKIGVPAQLLANRPDVAAAEFAVMNAFEMTNVARAAFYPTLRITAAGGLQSVDASKLFDPTSFFANIVGGLAAPIFNRGQIRTDYKVSQTNQEKALINYQKAIYTASKEVSDALYTYEAMDKKIVLKEQEAANYLKAVEYSTELLNNGMASYIEVLTANESALNAQLSIATTKYTKLAAAVQLYKALGGGVQ</sequence>
<dbReference type="Pfam" id="PF02321">
    <property type="entry name" value="OEP"/>
    <property type="match status" value="2"/>
</dbReference>
<dbReference type="AlphaFoldDB" id="A0A3P3WAU6"/>
<dbReference type="NCBIfam" id="TIGR01845">
    <property type="entry name" value="outer_NodT"/>
    <property type="match status" value="1"/>
</dbReference>
<evidence type="ECO:0000256" key="1">
    <source>
        <dbReference type="ARBA" id="ARBA00007613"/>
    </source>
</evidence>
<reference evidence="3 4" key="1">
    <citation type="submission" date="2018-11" db="EMBL/GenBank/DDBJ databases">
        <title>Flavobacterium sp. nov., YIM 102701-2 draft genome.</title>
        <authorList>
            <person name="Li G."/>
            <person name="Jiang Y."/>
        </authorList>
    </citation>
    <scope>NUCLEOTIDE SEQUENCE [LARGE SCALE GENOMIC DNA]</scope>
    <source>
        <strain evidence="3 4">YIM 102701-2</strain>
    </source>
</reference>
<dbReference type="Proteomes" id="UP000275719">
    <property type="component" value="Unassembled WGS sequence"/>
</dbReference>
<keyword evidence="4" id="KW-1185">Reference proteome</keyword>
<evidence type="ECO:0000313" key="4">
    <source>
        <dbReference type="Proteomes" id="UP000275719"/>
    </source>
</evidence>
<dbReference type="PROSITE" id="PS51257">
    <property type="entry name" value="PROKAR_LIPOPROTEIN"/>
    <property type="match status" value="1"/>
</dbReference>
<dbReference type="PANTHER" id="PTHR30203:SF33">
    <property type="entry name" value="BLR4455 PROTEIN"/>
    <property type="match status" value="1"/>
</dbReference>
<proteinExistence type="inferred from homology"/>
<comment type="caution">
    <text evidence="3">The sequence shown here is derived from an EMBL/GenBank/DDBJ whole genome shotgun (WGS) entry which is preliminary data.</text>
</comment>
<dbReference type="Gene3D" id="2.20.200.10">
    <property type="entry name" value="Outer membrane efflux proteins (OEP)"/>
    <property type="match status" value="1"/>
</dbReference>
<name>A0A3P3WAU6_9FLAO</name>
<accession>A0A3P3WAU6</accession>
<keyword evidence="2" id="KW-1134">Transmembrane beta strand</keyword>
<dbReference type="InterPro" id="IPR003423">
    <property type="entry name" value="OMP_efflux"/>
</dbReference>
<protein>
    <submittedName>
        <fullName evidence="3">Efflux transporter outer membrane subunit</fullName>
    </submittedName>
</protein>
<comment type="similarity">
    <text evidence="1 2">Belongs to the outer membrane factor (OMF) (TC 1.B.17) family.</text>
</comment>
<dbReference type="PANTHER" id="PTHR30203">
    <property type="entry name" value="OUTER MEMBRANE CATION EFFLUX PROTEIN"/>
    <property type="match status" value="1"/>
</dbReference>
<dbReference type="EMBL" id="RQVQ01000006">
    <property type="protein sequence ID" value="RRJ92291.1"/>
    <property type="molecule type" value="Genomic_DNA"/>
</dbReference>
<keyword evidence="2" id="KW-0472">Membrane</keyword>
<keyword evidence="2" id="KW-0812">Transmembrane</keyword>
<comment type="subcellular location">
    <subcellularLocation>
        <location evidence="2">Cell membrane</location>
        <topology evidence="2">Lipid-anchor</topology>
    </subcellularLocation>
</comment>
<dbReference type="GO" id="GO:0005886">
    <property type="term" value="C:plasma membrane"/>
    <property type="evidence" value="ECO:0007669"/>
    <property type="project" value="UniProtKB-SubCell"/>
</dbReference>
<dbReference type="SUPFAM" id="SSF56954">
    <property type="entry name" value="Outer membrane efflux proteins (OEP)"/>
    <property type="match status" value="1"/>
</dbReference>
<dbReference type="InterPro" id="IPR010131">
    <property type="entry name" value="MdtP/NodT-like"/>
</dbReference>
<evidence type="ECO:0000313" key="3">
    <source>
        <dbReference type="EMBL" id="RRJ92291.1"/>
    </source>
</evidence>
<dbReference type="GO" id="GO:0015562">
    <property type="term" value="F:efflux transmembrane transporter activity"/>
    <property type="evidence" value="ECO:0007669"/>
    <property type="project" value="InterPro"/>
</dbReference>